<evidence type="ECO:0000256" key="1">
    <source>
        <dbReference type="ARBA" id="ARBA00004651"/>
    </source>
</evidence>
<dbReference type="EMBL" id="MN079118">
    <property type="protein sequence ID" value="QEA05964.1"/>
    <property type="molecule type" value="Genomic_DNA"/>
</dbReference>
<dbReference type="GO" id="GO:0005886">
    <property type="term" value="C:plasma membrane"/>
    <property type="evidence" value="ECO:0007669"/>
    <property type="project" value="UniProtKB-SubCell"/>
</dbReference>
<evidence type="ECO:0000256" key="2">
    <source>
        <dbReference type="ARBA" id="ARBA00022475"/>
    </source>
</evidence>
<evidence type="ECO:0000256" key="4">
    <source>
        <dbReference type="ARBA" id="ARBA00022989"/>
    </source>
</evidence>
<feature type="transmembrane region" description="Helical" evidence="6">
    <location>
        <begin position="67"/>
        <end position="96"/>
    </location>
</feature>
<keyword evidence="4 6" id="KW-1133">Transmembrane helix</keyword>
<accession>A0A5B8REP1</accession>
<dbReference type="AlphaFoldDB" id="A0A5B8REP1"/>
<keyword evidence="3 6" id="KW-0812">Transmembrane</keyword>
<dbReference type="InterPro" id="IPR032816">
    <property type="entry name" value="VTT_dom"/>
</dbReference>
<protein>
    <recommendedName>
        <fullName evidence="7">VTT domain-containing protein</fullName>
    </recommendedName>
</protein>
<feature type="transmembrane region" description="Helical" evidence="6">
    <location>
        <begin position="147"/>
        <end position="169"/>
    </location>
</feature>
<feature type="transmembrane region" description="Helical" evidence="6">
    <location>
        <begin position="31"/>
        <end position="47"/>
    </location>
</feature>
<dbReference type="PANTHER" id="PTHR12677">
    <property type="entry name" value="GOLGI APPARATUS MEMBRANE PROTEIN TVP38-RELATED"/>
    <property type="match status" value="1"/>
</dbReference>
<keyword evidence="5 6" id="KW-0472">Membrane</keyword>
<evidence type="ECO:0000256" key="6">
    <source>
        <dbReference type="SAM" id="Phobius"/>
    </source>
</evidence>
<evidence type="ECO:0000256" key="3">
    <source>
        <dbReference type="ARBA" id="ARBA00022692"/>
    </source>
</evidence>
<dbReference type="PANTHER" id="PTHR12677:SF59">
    <property type="entry name" value="GOLGI APPARATUS MEMBRANE PROTEIN TVP38-RELATED"/>
    <property type="match status" value="1"/>
</dbReference>
<gene>
    <name evidence="8" type="ORF">KBTEX_02293</name>
</gene>
<dbReference type="Pfam" id="PF09335">
    <property type="entry name" value="VTT_dom"/>
    <property type="match status" value="1"/>
</dbReference>
<feature type="transmembrane region" description="Helical" evidence="6">
    <location>
        <begin position="203"/>
        <end position="228"/>
    </location>
</feature>
<comment type="subcellular location">
    <subcellularLocation>
        <location evidence="1">Cell membrane</location>
        <topology evidence="1">Multi-pass membrane protein</topology>
    </subcellularLocation>
</comment>
<evidence type="ECO:0000259" key="7">
    <source>
        <dbReference type="Pfam" id="PF09335"/>
    </source>
</evidence>
<keyword evidence="2" id="KW-1003">Cell membrane</keyword>
<evidence type="ECO:0000256" key="5">
    <source>
        <dbReference type="ARBA" id="ARBA00023136"/>
    </source>
</evidence>
<name>A0A5B8REP1_9ZZZZ</name>
<dbReference type="InterPro" id="IPR015414">
    <property type="entry name" value="TMEM64"/>
</dbReference>
<sequence>MAPARAGGQTAGIRHSILPGGGLNARNTARALLLLGMLAAVAVALWYRDAFTVAALRARLDDFGAWAPLAFMVLYAAATVLFLPGLVFTLAAGVLFGPWAGTLYALLGATTGASIAFLVARYLAADWVARRTGGRLRRLVDGVEAEGWRFVAFTRLVPLIPFNLLNYALGVTRIPLAHFVLASLVFMAPGAFAYAWVGHAGAAAIAGGRGAVQAVLIALGVFAAVAFLPRLVRRYRSQPAADRDGA</sequence>
<evidence type="ECO:0000313" key="8">
    <source>
        <dbReference type="EMBL" id="QEA05964.1"/>
    </source>
</evidence>
<feature type="transmembrane region" description="Helical" evidence="6">
    <location>
        <begin position="176"/>
        <end position="197"/>
    </location>
</feature>
<proteinExistence type="predicted"/>
<feature type="domain" description="VTT" evidence="7">
    <location>
        <begin position="83"/>
        <end position="199"/>
    </location>
</feature>
<feature type="transmembrane region" description="Helical" evidence="6">
    <location>
        <begin position="103"/>
        <end position="124"/>
    </location>
</feature>
<reference evidence="8" key="1">
    <citation type="submission" date="2019-06" db="EMBL/GenBank/DDBJ databases">
        <authorList>
            <person name="Murdoch R.W."/>
            <person name="Fathepure B."/>
        </authorList>
    </citation>
    <scope>NUCLEOTIDE SEQUENCE</scope>
</reference>
<organism evidence="8">
    <name type="scientific">uncultured organism</name>
    <dbReference type="NCBI Taxonomy" id="155900"/>
    <lineage>
        <taxon>unclassified sequences</taxon>
        <taxon>environmental samples</taxon>
    </lineage>
</organism>